<comment type="caution">
    <text evidence="3">The sequence shown here is derived from an EMBL/GenBank/DDBJ whole genome shotgun (WGS) entry which is preliminary data.</text>
</comment>
<dbReference type="AlphaFoldDB" id="A0AAD6XLZ7"/>
<keyword evidence="1" id="KW-0812">Transmembrane</keyword>
<keyword evidence="1" id="KW-0472">Membrane</keyword>
<keyword evidence="4" id="KW-1185">Reference proteome</keyword>
<dbReference type="EMBL" id="JARJCN010000026">
    <property type="protein sequence ID" value="KAJ7088465.1"/>
    <property type="molecule type" value="Genomic_DNA"/>
</dbReference>
<reference evidence="3" key="1">
    <citation type="submission" date="2023-03" db="EMBL/GenBank/DDBJ databases">
        <title>Massive genome expansion in bonnet fungi (Mycena s.s.) driven by repeated elements and novel gene families across ecological guilds.</title>
        <authorList>
            <consortium name="Lawrence Berkeley National Laboratory"/>
            <person name="Harder C.B."/>
            <person name="Miyauchi S."/>
            <person name="Viragh M."/>
            <person name="Kuo A."/>
            <person name="Thoen E."/>
            <person name="Andreopoulos B."/>
            <person name="Lu D."/>
            <person name="Skrede I."/>
            <person name="Drula E."/>
            <person name="Henrissat B."/>
            <person name="Morin E."/>
            <person name="Kohler A."/>
            <person name="Barry K."/>
            <person name="LaButti K."/>
            <person name="Morin E."/>
            <person name="Salamov A."/>
            <person name="Lipzen A."/>
            <person name="Mereny Z."/>
            <person name="Hegedus B."/>
            <person name="Baldrian P."/>
            <person name="Stursova M."/>
            <person name="Weitz H."/>
            <person name="Taylor A."/>
            <person name="Grigoriev I.V."/>
            <person name="Nagy L.G."/>
            <person name="Martin F."/>
            <person name="Kauserud H."/>
        </authorList>
    </citation>
    <scope>NUCLEOTIDE SEQUENCE</scope>
    <source>
        <strain evidence="3">CBHHK173m</strain>
    </source>
</reference>
<feature type="transmembrane region" description="Helical" evidence="1">
    <location>
        <begin position="192"/>
        <end position="214"/>
    </location>
</feature>
<proteinExistence type="predicted"/>
<evidence type="ECO:0000259" key="2">
    <source>
        <dbReference type="Pfam" id="PF20152"/>
    </source>
</evidence>
<feature type="transmembrane region" description="Helical" evidence="1">
    <location>
        <begin position="107"/>
        <end position="129"/>
    </location>
</feature>
<accession>A0AAD6XLZ7</accession>
<evidence type="ECO:0000313" key="3">
    <source>
        <dbReference type="EMBL" id="KAJ7088465.1"/>
    </source>
</evidence>
<gene>
    <name evidence="3" type="ORF">B0H15DRAFT_780761</name>
</gene>
<feature type="domain" description="DUF6534" evidence="2">
    <location>
        <begin position="156"/>
        <end position="230"/>
    </location>
</feature>
<evidence type="ECO:0000313" key="4">
    <source>
        <dbReference type="Proteomes" id="UP001222325"/>
    </source>
</evidence>
<feature type="transmembrane region" description="Helical" evidence="1">
    <location>
        <begin position="79"/>
        <end position="100"/>
    </location>
</feature>
<organism evidence="3 4">
    <name type="scientific">Mycena belliarum</name>
    <dbReference type="NCBI Taxonomy" id="1033014"/>
    <lineage>
        <taxon>Eukaryota</taxon>
        <taxon>Fungi</taxon>
        <taxon>Dikarya</taxon>
        <taxon>Basidiomycota</taxon>
        <taxon>Agaricomycotina</taxon>
        <taxon>Agaricomycetes</taxon>
        <taxon>Agaricomycetidae</taxon>
        <taxon>Agaricales</taxon>
        <taxon>Marasmiineae</taxon>
        <taxon>Mycenaceae</taxon>
        <taxon>Mycena</taxon>
    </lineage>
</organism>
<dbReference type="PANTHER" id="PTHR40465">
    <property type="entry name" value="CHROMOSOME 1, WHOLE GENOME SHOTGUN SEQUENCE"/>
    <property type="match status" value="1"/>
</dbReference>
<name>A0AAD6XLZ7_9AGAR</name>
<feature type="transmembrane region" description="Helical" evidence="1">
    <location>
        <begin position="149"/>
        <end position="171"/>
    </location>
</feature>
<dbReference type="Pfam" id="PF20152">
    <property type="entry name" value="DUF6534"/>
    <property type="match status" value="1"/>
</dbReference>
<dbReference type="PANTHER" id="PTHR40465:SF1">
    <property type="entry name" value="DUF6534 DOMAIN-CONTAINING PROTEIN"/>
    <property type="match status" value="1"/>
</dbReference>
<dbReference type="InterPro" id="IPR045339">
    <property type="entry name" value="DUF6534"/>
</dbReference>
<protein>
    <recommendedName>
        <fullName evidence="2">DUF6534 domain-containing protein</fullName>
    </recommendedName>
</protein>
<feature type="non-terminal residue" evidence="3">
    <location>
        <position position="299"/>
    </location>
</feature>
<sequence>ILFSYRFQGILFVQAYIYYESFPEDPWQLKSLNGTSTLRIIRCLDFAHLVLICQTSYHYLIDNWGDSLALLESTIELDLHLVLVGTATILCQGFFLHRVWMFSRRNWILVAVLGAMCMTTVGLDITMTVQLSQNTSIATINGGGGREVVAMFSIGAGVDMIIAILLCWYLMQGRTPFEQTNFVLTRIIQYTIATGLATSLLSLGCVAAGMHFSLGRMYTNALLATLNSRRNLRGMLGHSAAGMGLTSGSLQTRSGPAFVVTKVCTHSIQCSLVYILNYLFEDDRDNSGLCVDGERGEAA</sequence>
<dbReference type="Proteomes" id="UP001222325">
    <property type="component" value="Unassembled WGS sequence"/>
</dbReference>
<keyword evidence="1" id="KW-1133">Transmembrane helix</keyword>
<evidence type="ECO:0000256" key="1">
    <source>
        <dbReference type="SAM" id="Phobius"/>
    </source>
</evidence>